<reference evidence="2 3" key="1">
    <citation type="submission" date="2021-07" db="EMBL/GenBank/DDBJ databases">
        <title>Characterization of Violacein-producing bacteria and related species.</title>
        <authorList>
            <person name="Wilson H.S."/>
            <person name="De Leon M.E."/>
        </authorList>
    </citation>
    <scope>NUCLEOTIDE SEQUENCE [LARGE SCALE GENOMIC DNA]</scope>
    <source>
        <strain evidence="2 3">HSC-2F05</strain>
    </source>
</reference>
<keyword evidence="2" id="KW-0282">Flagellum</keyword>
<comment type="caution">
    <text evidence="2">The sequence shown here is derived from an EMBL/GenBank/DDBJ whole genome shotgun (WGS) entry which is preliminary data.</text>
</comment>
<feature type="transmembrane region" description="Helical" evidence="1">
    <location>
        <begin position="17"/>
        <end position="37"/>
    </location>
</feature>
<evidence type="ECO:0000313" key="2">
    <source>
        <dbReference type="EMBL" id="MCA1855194.1"/>
    </source>
</evidence>
<dbReference type="EMBL" id="JAHYBX010000001">
    <property type="protein sequence ID" value="MCA1855194.1"/>
    <property type="molecule type" value="Genomic_DNA"/>
</dbReference>
<evidence type="ECO:0000256" key="1">
    <source>
        <dbReference type="SAM" id="Phobius"/>
    </source>
</evidence>
<keyword evidence="1" id="KW-0812">Transmembrane</keyword>
<keyword evidence="3" id="KW-1185">Reference proteome</keyword>
<name>A0ABS7Y699_9BURK</name>
<dbReference type="InterPro" id="IPR009883">
    <property type="entry name" value="YgfX"/>
</dbReference>
<keyword evidence="1" id="KW-0472">Membrane</keyword>
<proteinExistence type="predicted"/>
<keyword evidence="2" id="KW-0969">Cilium</keyword>
<protein>
    <submittedName>
        <fullName evidence="2">Flagellar hook-length control protein</fullName>
    </submittedName>
</protein>
<evidence type="ECO:0000313" key="3">
    <source>
        <dbReference type="Proteomes" id="UP001198602"/>
    </source>
</evidence>
<dbReference type="Proteomes" id="UP001198602">
    <property type="component" value="Unassembled WGS sequence"/>
</dbReference>
<keyword evidence="2" id="KW-0966">Cell projection</keyword>
<gene>
    <name evidence="2" type="ORF">LE190_04530</name>
</gene>
<accession>A0ABS7Y699</accession>
<organism evidence="2 3">
    <name type="scientific">Massilia hydrophila</name>
    <dbReference type="NCBI Taxonomy" id="3044279"/>
    <lineage>
        <taxon>Bacteria</taxon>
        <taxon>Pseudomonadati</taxon>
        <taxon>Pseudomonadota</taxon>
        <taxon>Betaproteobacteria</taxon>
        <taxon>Burkholderiales</taxon>
        <taxon>Oxalobacteraceae</taxon>
        <taxon>Telluria group</taxon>
        <taxon>Massilia</taxon>
    </lineage>
</organism>
<dbReference type="RefSeq" id="WP_225237570.1">
    <property type="nucleotide sequence ID" value="NZ_JAHYBX010000001.1"/>
</dbReference>
<dbReference type="Pfam" id="PF07254">
    <property type="entry name" value="Cpta_toxin"/>
    <property type="match status" value="1"/>
</dbReference>
<feature type="transmembrane region" description="Helical" evidence="1">
    <location>
        <begin position="43"/>
        <end position="63"/>
    </location>
</feature>
<sequence>MPHALSIVIAPSCRLRWLLAAMGAVLAAAAAGVAMAAPGRYRAAILAVAMLLAASLSLLHAALRRATQQRIDLSGPGQLHLTVQQGVRPDSQASRPVRLLPGSTVWPRIMVLRLGLDNGRCRTLVVLPDSVSPEGFRALAVALGTGRGAVDASSIAHKIL</sequence>
<keyword evidence="1" id="KW-1133">Transmembrane helix</keyword>